<sequence>MSARTICDFCEEPIKGKPKITSTEKSDGQKLDFCSTTCFIDHVNEANS</sequence>
<dbReference type="RefSeq" id="YP_010656233.1">
    <property type="nucleotide sequence ID" value="NC_070836.1"/>
</dbReference>
<accession>A0A3G3M628</accession>
<name>A0A3G3M628_9CAUD</name>
<organism evidence="2 3">
    <name type="scientific">Arthrobacter phage Seahorse</name>
    <dbReference type="NCBI Taxonomy" id="2419611"/>
    <lineage>
        <taxon>Viruses</taxon>
        <taxon>Duplodnaviria</taxon>
        <taxon>Heunggongvirae</taxon>
        <taxon>Uroviricota</taxon>
        <taxon>Caudoviricetes</taxon>
        <taxon>Seamegvirus</taxon>
        <taxon>Seamegvirus seahorse</taxon>
    </lineage>
</organism>
<protein>
    <recommendedName>
        <fullName evidence="1">MYM-type domain-containing protein</fullName>
    </recommendedName>
</protein>
<evidence type="ECO:0000313" key="3">
    <source>
        <dbReference type="Proteomes" id="UP000272407"/>
    </source>
</evidence>
<reference evidence="2 3" key="1">
    <citation type="submission" date="2018-09" db="EMBL/GenBank/DDBJ databases">
        <authorList>
            <person name="Rimple P.A."/>
            <person name="Stoner T.H."/>
            <person name="Garlena R.A."/>
            <person name="Russell D.A."/>
            <person name="Pope W.H."/>
            <person name="Jacobs-Sera D."/>
            <person name="Hatfull G.F."/>
        </authorList>
    </citation>
    <scope>NUCLEOTIDE SEQUENCE [LARGE SCALE GENOMIC DNA]</scope>
</reference>
<dbReference type="InterPro" id="IPR010507">
    <property type="entry name" value="Znf_MYM"/>
</dbReference>
<dbReference type="KEGG" id="vg:77932112"/>
<evidence type="ECO:0000259" key="1">
    <source>
        <dbReference type="Pfam" id="PF06467"/>
    </source>
</evidence>
<dbReference type="GeneID" id="77932112"/>
<dbReference type="Proteomes" id="UP000272407">
    <property type="component" value="Segment"/>
</dbReference>
<keyword evidence="3" id="KW-1185">Reference proteome</keyword>
<proteinExistence type="predicted"/>
<dbReference type="Pfam" id="PF06467">
    <property type="entry name" value="zf-FCS"/>
    <property type="match status" value="1"/>
</dbReference>
<gene>
    <name evidence="2" type="primary">47</name>
    <name evidence="2" type="ORF">PBI_SEAHORSE_47</name>
</gene>
<feature type="domain" description="MYM-type" evidence="1">
    <location>
        <begin position="7"/>
        <end position="39"/>
    </location>
</feature>
<dbReference type="EMBL" id="MH910041">
    <property type="protein sequence ID" value="AYR01547.1"/>
    <property type="molecule type" value="Genomic_DNA"/>
</dbReference>
<dbReference type="GO" id="GO:0008270">
    <property type="term" value="F:zinc ion binding"/>
    <property type="evidence" value="ECO:0007669"/>
    <property type="project" value="InterPro"/>
</dbReference>
<evidence type="ECO:0000313" key="2">
    <source>
        <dbReference type="EMBL" id="AYR01547.1"/>
    </source>
</evidence>